<accession>A0A820M7G4</accession>
<feature type="transmembrane region" description="Helical" evidence="6">
    <location>
        <begin position="80"/>
        <end position="99"/>
    </location>
</feature>
<evidence type="ECO:0000256" key="2">
    <source>
        <dbReference type="ARBA" id="ARBA00022448"/>
    </source>
</evidence>
<dbReference type="Proteomes" id="UP000663868">
    <property type="component" value="Unassembled WGS sequence"/>
</dbReference>
<keyword evidence="5 6" id="KW-0472">Membrane</keyword>
<dbReference type="EMBL" id="CAJOBB010020507">
    <property type="protein sequence ID" value="CAF4368013.1"/>
    <property type="molecule type" value="Genomic_DNA"/>
</dbReference>
<comment type="subcellular location">
    <subcellularLocation>
        <location evidence="1">Membrane</location>
        <topology evidence="1">Multi-pass membrane protein</topology>
    </subcellularLocation>
</comment>
<evidence type="ECO:0000259" key="7">
    <source>
        <dbReference type="Pfam" id="PF01061"/>
    </source>
</evidence>
<sequence>VTMMLFSGFLVDIQSIVSFLRWIQWISVFRYASNMLAINEFRNLTLCLSSHCDIGLMTGEDILSRRHISYSSTWDIWKNILALLLITITFFLMTYIQLLRIKKFK</sequence>
<evidence type="ECO:0000313" key="8">
    <source>
        <dbReference type="EMBL" id="CAF4368013.1"/>
    </source>
</evidence>
<comment type="caution">
    <text evidence="8">The sequence shown here is derived from an EMBL/GenBank/DDBJ whole genome shotgun (WGS) entry which is preliminary data.</text>
</comment>
<reference evidence="8" key="1">
    <citation type="submission" date="2021-02" db="EMBL/GenBank/DDBJ databases">
        <authorList>
            <person name="Nowell W R."/>
        </authorList>
    </citation>
    <scope>NUCLEOTIDE SEQUENCE</scope>
</reference>
<dbReference type="GO" id="GO:0140359">
    <property type="term" value="F:ABC-type transporter activity"/>
    <property type="evidence" value="ECO:0007669"/>
    <property type="project" value="InterPro"/>
</dbReference>
<dbReference type="Pfam" id="PF01061">
    <property type="entry name" value="ABC2_membrane"/>
    <property type="match status" value="1"/>
</dbReference>
<evidence type="ECO:0000256" key="6">
    <source>
        <dbReference type="SAM" id="Phobius"/>
    </source>
</evidence>
<evidence type="ECO:0000256" key="5">
    <source>
        <dbReference type="ARBA" id="ARBA00023136"/>
    </source>
</evidence>
<dbReference type="PANTHER" id="PTHR19241">
    <property type="entry name" value="ATP-BINDING CASSETTE TRANSPORTER"/>
    <property type="match status" value="1"/>
</dbReference>
<evidence type="ECO:0000256" key="1">
    <source>
        <dbReference type="ARBA" id="ARBA00004141"/>
    </source>
</evidence>
<keyword evidence="2" id="KW-0813">Transport</keyword>
<feature type="domain" description="ABC-2 type transporter transmembrane" evidence="7">
    <location>
        <begin position="2"/>
        <end position="41"/>
    </location>
</feature>
<keyword evidence="3 6" id="KW-0812">Transmembrane</keyword>
<dbReference type="GO" id="GO:0016020">
    <property type="term" value="C:membrane"/>
    <property type="evidence" value="ECO:0007669"/>
    <property type="project" value="UniProtKB-SubCell"/>
</dbReference>
<evidence type="ECO:0000313" key="9">
    <source>
        <dbReference type="Proteomes" id="UP000663868"/>
    </source>
</evidence>
<evidence type="ECO:0000256" key="3">
    <source>
        <dbReference type="ARBA" id="ARBA00022692"/>
    </source>
</evidence>
<proteinExistence type="predicted"/>
<feature type="non-terminal residue" evidence="8">
    <location>
        <position position="1"/>
    </location>
</feature>
<dbReference type="InterPro" id="IPR013525">
    <property type="entry name" value="ABC2_TM"/>
</dbReference>
<dbReference type="AlphaFoldDB" id="A0A820M7G4"/>
<organism evidence="8 9">
    <name type="scientific">Adineta steineri</name>
    <dbReference type="NCBI Taxonomy" id="433720"/>
    <lineage>
        <taxon>Eukaryota</taxon>
        <taxon>Metazoa</taxon>
        <taxon>Spiralia</taxon>
        <taxon>Gnathifera</taxon>
        <taxon>Rotifera</taxon>
        <taxon>Eurotatoria</taxon>
        <taxon>Bdelloidea</taxon>
        <taxon>Adinetida</taxon>
        <taxon>Adinetidae</taxon>
        <taxon>Adineta</taxon>
    </lineage>
</organism>
<gene>
    <name evidence="8" type="ORF">KXQ929_LOCUS49198</name>
</gene>
<protein>
    <recommendedName>
        <fullName evidence="7">ABC-2 type transporter transmembrane domain-containing protein</fullName>
    </recommendedName>
</protein>
<evidence type="ECO:0000256" key="4">
    <source>
        <dbReference type="ARBA" id="ARBA00022989"/>
    </source>
</evidence>
<name>A0A820M7G4_9BILA</name>
<keyword evidence="4 6" id="KW-1133">Transmembrane helix</keyword>